<feature type="region of interest" description="Disordered" evidence="2">
    <location>
        <begin position="771"/>
        <end position="839"/>
    </location>
</feature>
<dbReference type="InParanoid" id="G2XNB4"/>
<reference evidence="5" key="1">
    <citation type="journal article" date="2011" name="PLoS Genet.">
        <title>Genomic analysis of the necrotrophic fungal pathogens Sclerotinia sclerotiorum and Botrytis cinerea.</title>
        <authorList>
            <person name="Amselem J."/>
            <person name="Cuomo C.A."/>
            <person name="van Kan J.A."/>
            <person name="Viaud M."/>
            <person name="Benito E.P."/>
            <person name="Couloux A."/>
            <person name="Coutinho P.M."/>
            <person name="de Vries R.P."/>
            <person name="Dyer P.S."/>
            <person name="Fillinger S."/>
            <person name="Fournier E."/>
            <person name="Gout L."/>
            <person name="Hahn M."/>
            <person name="Kohn L."/>
            <person name="Lapalu N."/>
            <person name="Plummer K.M."/>
            <person name="Pradier J.M."/>
            <person name="Quevillon E."/>
            <person name="Sharon A."/>
            <person name="Simon A."/>
            <person name="ten Have A."/>
            <person name="Tudzynski B."/>
            <person name="Tudzynski P."/>
            <person name="Wincker P."/>
            <person name="Andrew M."/>
            <person name="Anthouard V."/>
            <person name="Beever R.E."/>
            <person name="Beffa R."/>
            <person name="Benoit I."/>
            <person name="Bouzid O."/>
            <person name="Brault B."/>
            <person name="Chen Z."/>
            <person name="Choquer M."/>
            <person name="Collemare J."/>
            <person name="Cotton P."/>
            <person name="Danchin E.G."/>
            <person name="Da Silva C."/>
            <person name="Gautier A."/>
            <person name="Giraud C."/>
            <person name="Giraud T."/>
            <person name="Gonzalez C."/>
            <person name="Grossetete S."/>
            <person name="Guldener U."/>
            <person name="Henrissat B."/>
            <person name="Howlett B.J."/>
            <person name="Kodira C."/>
            <person name="Kretschmer M."/>
            <person name="Lappartient A."/>
            <person name="Leroch M."/>
            <person name="Levis C."/>
            <person name="Mauceli E."/>
            <person name="Neuveglise C."/>
            <person name="Oeser B."/>
            <person name="Pearson M."/>
            <person name="Poulain J."/>
            <person name="Poussereau N."/>
            <person name="Quesneville H."/>
            <person name="Rascle C."/>
            <person name="Schumacher J."/>
            <person name="Segurens B."/>
            <person name="Sexton A."/>
            <person name="Silva E."/>
            <person name="Sirven C."/>
            <person name="Soanes D.M."/>
            <person name="Talbot N.J."/>
            <person name="Templeton M."/>
            <person name="Yandava C."/>
            <person name="Yarden O."/>
            <person name="Zeng Q."/>
            <person name="Rollins J.A."/>
            <person name="Lebrun M.H."/>
            <person name="Dickman M."/>
        </authorList>
    </citation>
    <scope>NUCLEOTIDE SEQUENCE [LARGE SCALE GENOMIC DNA]</scope>
    <source>
        <strain evidence="5">T4</strain>
    </source>
</reference>
<feature type="region of interest" description="Disordered" evidence="2">
    <location>
        <begin position="1293"/>
        <end position="1415"/>
    </location>
</feature>
<feature type="compositionally biased region" description="Polar residues" evidence="2">
    <location>
        <begin position="570"/>
        <end position="587"/>
    </location>
</feature>
<feature type="region of interest" description="Disordered" evidence="2">
    <location>
        <begin position="559"/>
        <end position="633"/>
    </location>
</feature>
<feature type="compositionally biased region" description="Low complexity" evidence="2">
    <location>
        <begin position="690"/>
        <end position="699"/>
    </location>
</feature>
<feature type="compositionally biased region" description="Basic and acidic residues" evidence="2">
    <location>
        <begin position="964"/>
        <end position="973"/>
    </location>
</feature>
<dbReference type="InterPro" id="IPR011993">
    <property type="entry name" value="PH-like_dom_sf"/>
</dbReference>
<feature type="coiled-coil region" evidence="1">
    <location>
        <begin position="1219"/>
        <end position="1292"/>
    </location>
</feature>
<dbReference type="Gene3D" id="2.30.29.30">
    <property type="entry name" value="Pleckstrin-homology domain (PH domain)/Phosphotyrosine-binding domain (PTB)"/>
    <property type="match status" value="1"/>
</dbReference>
<feature type="compositionally biased region" description="Polar residues" evidence="2">
    <location>
        <begin position="1325"/>
        <end position="1378"/>
    </location>
</feature>
<dbReference type="Pfam" id="PF00169">
    <property type="entry name" value="PH"/>
    <property type="match status" value="1"/>
</dbReference>
<dbReference type="EMBL" id="FQ790245">
    <property type="protein sequence ID" value="CCD42370.1"/>
    <property type="molecule type" value="Genomic_DNA"/>
</dbReference>
<evidence type="ECO:0000313" key="5">
    <source>
        <dbReference type="Proteomes" id="UP000008177"/>
    </source>
</evidence>
<dbReference type="STRING" id="999810.G2XNB4"/>
<evidence type="ECO:0000313" key="4">
    <source>
        <dbReference type="EMBL" id="CCD42370.1"/>
    </source>
</evidence>
<dbReference type="SMART" id="SM00233">
    <property type="entry name" value="PH"/>
    <property type="match status" value="1"/>
</dbReference>
<protein>
    <submittedName>
        <fullName evidence="4">Similar to PH domain-containing protein</fullName>
    </submittedName>
</protein>
<name>G2XNB4_BOTF4</name>
<evidence type="ECO:0000256" key="1">
    <source>
        <dbReference type="SAM" id="Coils"/>
    </source>
</evidence>
<dbReference type="InterPro" id="IPR058155">
    <property type="entry name" value="Skg3/CAF120-like_PH"/>
</dbReference>
<feature type="region of interest" description="Disordered" evidence="2">
    <location>
        <begin position="490"/>
        <end position="547"/>
    </location>
</feature>
<feature type="region of interest" description="Disordered" evidence="2">
    <location>
        <begin position="867"/>
        <end position="906"/>
    </location>
</feature>
<accession>G2XNB4</accession>
<dbReference type="HOGENOM" id="CLU_005248_1_1_1"/>
<feature type="compositionally biased region" description="Polar residues" evidence="2">
    <location>
        <begin position="771"/>
        <end position="789"/>
    </location>
</feature>
<feature type="compositionally biased region" description="Polar residues" evidence="2">
    <location>
        <begin position="797"/>
        <end position="822"/>
    </location>
</feature>
<feature type="compositionally biased region" description="Polar residues" evidence="2">
    <location>
        <begin position="36"/>
        <end position="81"/>
    </location>
</feature>
<feature type="compositionally biased region" description="Low complexity" evidence="2">
    <location>
        <begin position="1384"/>
        <end position="1408"/>
    </location>
</feature>
<evidence type="ECO:0000259" key="3">
    <source>
        <dbReference type="PROSITE" id="PS50003"/>
    </source>
</evidence>
<feature type="compositionally biased region" description="Basic and acidic residues" evidence="2">
    <location>
        <begin position="700"/>
        <end position="713"/>
    </location>
</feature>
<keyword evidence="1" id="KW-0175">Coiled coil</keyword>
<feature type="compositionally biased region" description="Polar residues" evidence="2">
    <location>
        <begin position="1293"/>
        <end position="1312"/>
    </location>
</feature>
<dbReference type="SUPFAM" id="SSF50729">
    <property type="entry name" value="PH domain-like"/>
    <property type="match status" value="1"/>
</dbReference>
<dbReference type="OrthoDB" id="5563754at2759"/>
<organism evidence="4 5">
    <name type="scientific">Botryotinia fuckeliana (strain T4)</name>
    <name type="common">Noble rot fungus</name>
    <name type="synonym">Botrytis cinerea</name>
    <dbReference type="NCBI Taxonomy" id="999810"/>
    <lineage>
        <taxon>Eukaryota</taxon>
        <taxon>Fungi</taxon>
        <taxon>Dikarya</taxon>
        <taxon>Ascomycota</taxon>
        <taxon>Pezizomycotina</taxon>
        <taxon>Leotiomycetes</taxon>
        <taxon>Helotiales</taxon>
        <taxon>Sclerotiniaceae</taxon>
        <taxon>Botrytis</taxon>
    </lineage>
</organism>
<feature type="region of interest" description="Disordered" evidence="2">
    <location>
        <begin position="690"/>
        <end position="720"/>
    </location>
</feature>
<feature type="compositionally biased region" description="Low complexity" evidence="2">
    <location>
        <begin position="868"/>
        <end position="878"/>
    </location>
</feature>
<dbReference type="Proteomes" id="UP000008177">
    <property type="component" value="Unplaced contigs"/>
</dbReference>
<feature type="domain" description="PH" evidence="3">
    <location>
        <begin position="126"/>
        <end position="244"/>
    </location>
</feature>
<feature type="region of interest" description="Disordered" evidence="2">
    <location>
        <begin position="1"/>
        <end position="100"/>
    </location>
</feature>
<feature type="compositionally biased region" description="Low complexity" evidence="2">
    <location>
        <begin position="823"/>
        <end position="836"/>
    </location>
</feature>
<dbReference type="FunFam" id="2.30.29.30:FF:000203">
    <property type="entry name" value="PH domain-containing protein"/>
    <property type="match status" value="1"/>
</dbReference>
<feature type="region of interest" description="Disordered" evidence="2">
    <location>
        <begin position="928"/>
        <end position="982"/>
    </location>
</feature>
<feature type="region of interest" description="Disordered" evidence="2">
    <location>
        <begin position="1104"/>
        <end position="1133"/>
    </location>
</feature>
<proteinExistence type="predicted"/>
<dbReference type="PROSITE" id="PS50003">
    <property type="entry name" value="PH_DOMAIN"/>
    <property type="match status" value="1"/>
</dbReference>
<gene>
    <name evidence="4" type="ORF">BofuT4_P014980.1</name>
</gene>
<evidence type="ECO:0000256" key="2">
    <source>
        <dbReference type="SAM" id="MobiDB-lite"/>
    </source>
</evidence>
<dbReference type="eggNOG" id="ENOG502QPV9">
    <property type="taxonomic scope" value="Eukaryota"/>
</dbReference>
<feature type="compositionally biased region" description="Polar residues" evidence="2">
    <location>
        <begin position="90"/>
        <end position="99"/>
    </location>
</feature>
<sequence>MGRNRVMSFMSQFRDRDSKSPTRQPPSTGRARSRTESYTQAGSQDTGKSSSGKEPFPTSSFQMPSHQESPSSEVRASTQPTRTRERASSRPISMAQTFQPPLMDVNQDTLPELQPIFTFLNSHSNKLYQEGYFLKLDDQNIHGKANADRTWTECFAQLVGTILSLWDAAELDAAGQDGEVLPKFINLTDASIKMIESLPTRSPTEAPLQNVLSISTAGKNRYLLHFNSHHSLVQWTAGIRLCMYEHATLQEAYTGALIAGKGKLLNNIKPIMERSRVQTADWARVRFGAGTPWRRCWCVITPPDEKEVQRLQKQSQKKRSAYDRSRPPILKGDIKFYDSKRTKKVRPIATINDSYSAFAIYPQSKPLIDASTLVKVEGSITIHSNPPLTSEGFVFVMPEVHPAVSGFEMMLRWLFPVYDTFGLYGRPGRLIAETNDTRSLMFAMPEHRRYGYLETLDVSGLISEQGSANWLESEWRGRMKDLTAKRMVTLRNNSQRNSQYGSRRSRNSAGNPRTRLQFDDAASVRSSPSIQFGARPSGDVGYSGLPRTDSAPVSAVAFQQPKNSGLPHQRSISESQPPSRDQNQNPSVFDGAYEPASIPPLHIGSGLKYAQDGTPSPDRLSSEDEQAANATPVRELQELQTVTIPEPVAAPPAFRHAPGAKPPSKPLQSPDLRKANNRMSTATLSQLTGAAGAAASYQSQERRGLNAQTHDRIEEDEDQGRGVLSDVTRNHHMPANHDIINEGIVATYEPRNEQESALSSNRDQIPYQNQHYQSNNTNFNSRSQPNLSNDMLPPKNPSSQPSHLQTSQSISRKPLPTQQENQSSPNSSHPPSSSGSLTQHILDSGAFDLILPKAEDFKLPQMNRHNSDLSSACDDAASTGTPDYASTKKSVRSVRTQESVEKPRAGRKKIIGNVEVGQPLYGDENTLSKGVDIDFGPTFDLNRAPGQDSPSPPPKQNNFNQSSSEKRPNHERSPSGNALAWQPGMSATAANNTFGHKQGLTAEEYVQQRSMVAAATPQYIHQRQPSGNILRAPSPTPARTTPSPTPGRYTPSPTPGQTSKRSSALLAQHSRHSSADLLNFNEGHGQNRHSHRSSTDLLNSAEVYGQQQHARHSSADLLRPSSRGANRVLGPSGNGAVTTTLSAREQAFVAKMTGGPLIAMVKNNNKDNVVSAGLVGAIDSREKERQQVKQGFKSQSVQHAIALRQQQFAQQQQQQQAEQRRLDHQIAEQNRLLQQAEQRRFEQQIAEQNRLLQQAEQRRLDQQIAEQNRLLQQTEQRRLEQIAEQNRLLQQTEQNRRQSQYANTNYSPSQFAVPSKRGSWMGPNFPQTGAWTTPGQSPGQYQTTLAHSPGQYQTTLAHSPGQYQPTLAHSPGQYQPTLAHSPGYQASPHQYSQQQQYFPQYPPTQGGQRNSGYYG</sequence>
<feature type="region of interest" description="Disordered" evidence="2">
    <location>
        <begin position="649"/>
        <end position="672"/>
    </location>
</feature>
<feature type="compositionally biased region" description="Low complexity" evidence="2">
    <location>
        <begin position="1031"/>
        <end position="1042"/>
    </location>
</feature>
<feature type="compositionally biased region" description="Polar residues" evidence="2">
    <location>
        <begin position="490"/>
        <end position="511"/>
    </location>
</feature>
<feature type="region of interest" description="Disordered" evidence="2">
    <location>
        <begin position="1019"/>
        <end position="1071"/>
    </location>
</feature>
<dbReference type="Pfam" id="PF25381">
    <property type="entry name" value="PH_26"/>
    <property type="match status" value="1"/>
</dbReference>
<dbReference type="InterPro" id="IPR001849">
    <property type="entry name" value="PH_domain"/>
</dbReference>